<proteinExistence type="predicted"/>
<name>A0A449DAF7_9MICO</name>
<sequence>MFTLDVAAPRTRQGWSGRMAACIGCAYALKSG</sequence>
<dbReference type="Proteomes" id="UP000386281">
    <property type="component" value="Unassembled WGS sequence"/>
</dbReference>
<organism evidence="1 2">
    <name type="scientific">Brevibacterium casei</name>
    <dbReference type="NCBI Taxonomy" id="33889"/>
    <lineage>
        <taxon>Bacteria</taxon>
        <taxon>Bacillati</taxon>
        <taxon>Actinomycetota</taxon>
        <taxon>Actinomycetes</taxon>
        <taxon>Micrococcales</taxon>
        <taxon>Brevibacteriaceae</taxon>
        <taxon>Brevibacterium</taxon>
    </lineage>
</organism>
<dbReference type="AlphaFoldDB" id="A0A449DAF7"/>
<evidence type="ECO:0000313" key="2">
    <source>
        <dbReference type="Proteomes" id="UP000386281"/>
    </source>
</evidence>
<protein>
    <submittedName>
        <fullName evidence="1">Uncharacterized protein</fullName>
    </submittedName>
</protein>
<evidence type="ECO:0000313" key="1">
    <source>
        <dbReference type="EMBL" id="VEW14495.1"/>
    </source>
</evidence>
<reference evidence="1 2" key="1">
    <citation type="submission" date="2019-02" db="EMBL/GenBank/DDBJ databases">
        <authorList>
            <consortium name="Pathogen Informatics"/>
        </authorList>
    </citation>
    <scope>NUCLEOTIDE SEQUENCE [LARGE SCALE GENOMIC DNA]</scope>
    <source>
        <strain evidence="1 2">3012STDY7078520</strain>
    </source>
</reference>
<dbReference type="EMBL" id="CAACXN010000015">
    <property type="protein sequence ID" value="VEW14495.1"/>
    <property type="molecule type" value="Genomic_DNA"/>
</dbReference>
<gene>
    <name evidence="1" type="ORF">NCTC12391_02638</name>
</gene>
<accession>A0A449DAF7</accession>